<keyword evidence="3" id="KW-0812">Transmembrane</keyword>
<dbReference type="GO" id="GO:0015232">
    <property type="term" value="F:heme transmembrane transporter activity"/>
    <property type="evidence" value="ECO:0007669"/>
    <property type="project" value="InterPro"/>
</dbReference>
<protein>
    <recommendedName>
        <fullName evidence="4">Cytochrome c assembly protein domain-containing protein</fullName>
    </recommendedName>
</protein>
<evidence type="ECO:0000256" key="2">
    <source>
        <dbReference type="ARBA" id="ARBA00022748"/>
    </source>
</evidence>
<name>X0RT90_9ZZZZ</name>
<dbReference type="GO" id="GO:0020037">
    <property type="term" value="F:heme binding"/>
    <property type="evidence" value="ECO:0007669"/>
    <property type="project" value="InterPro"/>
</dbReference>
<dbReference type="EMBL" id="BARS01005346">
    <property type="protein sequence ID" value="GAF71993.1"/>
    <property type="molecule type" value="Genomic_DNA"/>
</dbReference>
<feature type="transmembrane region" description="Helical" evidence="3">
    <location>
        <begin position="209"/>
        <end position="229"/>
    </location>
</feature>
<dbReference type="GO" id="GO:0017004">
    <property type="term" value="P:cytochrome complex assembly"/>
    <property type="evidence" value="ECO:0007669"/>
    <property type="project" value="UniProtKB-KW"/>
</dbReference>
<dbReference type="InterPro" id="IPR003567">
    <property type="entry name" value="Cyt_c_biogenesis"/>
</dbReference>
<feature type="transmembrane region" description="Helical" evidence="3">
    <location>
        <begin position="43"/>
        <end position="61"/>
    </location>
</feature>
<dbReference type="PANTHER" id="PTHR43653">
    <property type="entry name" value="CYTOCHROME C ASSEMBLY PROTEIN-RELATED"/>
    <property type="match status" value="1"/>
</dbReference>
<dbReference type="AlphaFoldDB" id="X0RT90"/>
<keyword evidence="3" id="KW-1133">Transmembrane helix</keyword>
<evidence type="ECO:0000259" key="4">
    <source>
        <dbReference type="Pfam" id="PF01578"/>
    </source>
</evidence>
<keyword evidence="2" id="KW-0201">Cytochrome c-type biogenesis</keyword>
<comment type="caution">
    <text evidence="5">The sequence shown here is derived from an EMBL/GenBank/DDBJ whole genome shotgun (WGS) entry which is preliminary data.</text>
</comment>
<sequence length="244" mass="26506">MVDVGRVVLILALLAAVFSIVISVVSARTGSRRLLGLARNSVISIAALYTLALAIAIFAFITRDFSFAIVAEHASRSLSAIYAVSALYADKAGSILLWGWLISVFSAILAIRREEYGKGGLPYVLAIVATIQSFFLVMVTLVSNVFERNPAPAADGFGLNPLLQNVAMLVHPPVLYISFAAISVVFAIVIAALINRAPGAQWIGWVRRWTLFGWCTLGLGNVIGMWWSYNELGWGGYWAWDPVE</sequence>
<dbReference type="InterPro" id="IPR002541">
    <property type="entry name" value="Cyt_c_assembly"/>
</dbReference>
<comment type="similarity">
    <text evidence="1">Belongs to the CcmF/CycK/Ccl1/NrfE/CcsA family.</text>
</comment>
<organism evidence="5">
    <name type="scientific">marine sediment metagenome</name>
    <dbReference type="NCBI Taxonomy" id="412755"/>
    <lineage>
        <taxon>unclassified sequences</taxon>
        <taxon>metagenomes</taxon>
        <taxon>ecological metagenomes</taxon>
    </lineage>
</organism>
<evidence type="ECO:0000256" key="3">
    <source>
        <dbReference type="SAM" id="Phobius"/>
    </source>
</evidence>
<feature type="transmembrane region" description="Helical" evidence="3">
    <location>
        <begin position="123"/>
        <end position="146"/>
    </location>
</feature>
<dbReference type="Pfam" id="PF01578">
    <property type="entry name" value="Cytochrom_C_asm"/>
    <property type="match status" value="1"/>
</dbReference>
<dbReference type="PRINTS" id="PR01410">
    <property type="entry name" value="CCBIOGENESIS"/>
</dbReference>
<evidence type="ECO:0000256" key="1">
    <source>
        <dbReference type="ARBA" id="ARBA00009186"/>
    </source>
</evidence>
<dbReference type="GO" id="GO:0016020">
    <property type="term" value="C:membrane"/>
    <property type="evidence" value="ECO:0007669"/>
    <property type="project" value="InterPro"/>
</dbReference>
<feature type="non-terminal residue" evidence="5">
    <location>
        <position position="244"/>
    </location>
</feature>
<keyword evidence="3" id="KW-0472">Membrane</keyword>
<reference evidence="5" key="1">
    <citation type="journal article" date="2014" name="Front. Microbiol.">
        <title>High frequency of phylogenetically diverse reductive dehalogenase-homologous genes in deep subseafloor sedimentary metagenomes.</title>
        <authorList>
            <person name="Kawai M."/>
            <person name="Futagami T."/>
            <person name="Toyoda A."/>
            <person name="Takaki Y."/>
            <person name="Nishi S."/>
            <person name="Hori S."/>
            <person name="Arai W."/>
            <person name="Tsubouchi T."/>
            <person name="Morono Y."/>
            <person name="Uchiyama I."/>
            <person name="Ito T."/>
            <person name="Fujiyama A."/>
            <person name="Inagaki F."/>
            <person name="Takami H."/>
        </authorList>
    </citation>
    <scope>NUCLEOTIDE SEQUENCE</scope>
    <source>
        <strain evidence="5">Expedition CK06-06</strain>
    </source>
</reference>
<gene>
    <name evidence="5" type="ORF">S01H1_10481</name>
</gene>
<feature type="transmembrane region" description="Helical" evidence="3">
    <location>
        <begin position="174"/>
        <end position="197"/>
    </location>
</feature>
<dbReference type="PANTHER" id="PTHR43653:SF1">
    <property type="entry name" value="CYTOCHROME C-TYPE BIOGENESIS PROTEIN CCMF"/>
    <property type="match status" value="1"/>
</dbReference>
<feature type="transmembrane region" description="Helical" evidence="3">
    <location>
        <begin position="95"/>
        <end position="111"/>
    </location>
</feature>
<feature type="domain" description="Cytochrome c assembly protein" evidence="4">
    <location>
        <begin position="91"/>
        <end position="244"/>
    </location>
</feature>
<proteinExistence type="inferred from homology"/>
<evidence type="ECO:0000313" key="5">
    <source>
        <dbReference type="EMBL" id="GAF71993.1"/>
    </source>
</evidence>
<accession>X0RT90</accession>